<sequence>MGMATHAYPSKLALEGLPPSEAGAELHKWKKKLKAAFGSQGVGVGRQPVARAIGERVNPANIPLPHTPKKATGTFGSAERSPYFQDSHMVTPRSASRQTRLTKELDQDGSTENTRWGTGRRSVRRQTRDDSSSDDEYDDPHGFGRDGNDQTSELAQQIRDWYEMETENPTPRFEIAQHRPLGKIVPFKGKLDESENSMQWLRGFVYEMKGTHTPPNEWCVAFQLSLRDGAVYWRALSRKTKRDWKLLSSSRNRSHEKSRSEPRQTARVALAEATLTDLISEQQTCTSLEDANEYSDEYHNEYDDDNDEDNTRNSVDYYSQGEEPDEGSVSNYEEGHLAAANDNERREAANGTFARSDKRPQQYGQSQGGFNANGPRYNNGNSSKFFDNKGGLHDFGKCEAFDELAKLLRTNVDKKNISPELQKLVFGCPPTETGLVPTGQPQSAEPIIDAECIYAFVGKCEWPNEDKNYCMNMTGVLKERDASLKGNELCVEQDKKKFGTAGPEVLQK</sequence>
<dbReference type="GO" id="GO:0006508">
    <property type="term" value="P:proteolysis"/>
    <property type="evidence" value="ECO:0007669"/>
    <property type="project" value="UniProtKB-KW"/>
</dbReference>
<organism evidence="2 3">
    <name type="scientific">Phytophthora megakarya</name>
    <dbReference type="NCBI Taxonomy" id="4795"/>
    <lineage>
        <taxon>Eukaryota</taxon>
        <taxon>Sar</taxon>
        <taxon>Stramenopiles</taxon>
        <taxon>Oomycota</taxon>
        <taxon>Peronosporomycetes</taxon>
        <taxon>Peronosporales</taxon>
        <taxon>Peronosporaceae</taxon>
        <taxon>Phytophthora</taxon>
    </lineage>
</organism>
<gene>
    <name evidence="2" type="ORF">PHMEG_00034332</name>
</gene>
<feature type="compositionally biased region" description="Basic and acidic residues" evidence="1">
    <location>
        <begin position="253"/>
        <end position="264"/>
    </location>
</feature>
<evidence type="ECO:0000313" key="2">
    <source>
        <dbReference type="EMBL" id="OWY95615.1"/>
    </source>
</evidence>
<keyword evidence="2" id="KW-0645">Protease</keyword>
<dbReference type="Proteomes" id="UP000198211">
    <property type="component" value="Unassembled WGS sequence"/>
</dbReference>
<dbReference type="EMBL" id="NBNE01012697">
    <property type="protein sequence ID" value="OWY95615.1"/>
    <property type="molecule type" value="Genomic_DNA"/>
</dbReference>
<feature type="region of interest" description="Disordered" evidence="1">
    <location>
        <begin position="56"/>
        <end position="151"/>
    </location>
</feature>
<accession>A0A225UR87</accession>
<dbReference type="AlphaFoldDB" id="A0A225UR87"/>
<evidence type="ECO:0000256" key="1">
    <source>
        <dbReference type="SAM" id="MobiDB-lite"/>
    </source>
</evidence>
<evidence type="ECO:0000313" key="3">
    <source>
        <dbReference type="Proteomes" id="UP000198211"/>
    </source>
</evidence>
<feature type="compositionally biased region" description="Basic and acidic residues" evidence="1">
    <location>
        <begin position="139"/>
        <end position="148"/>
    </location>
</feature>
<comment type="caution">
    <text evidence="2">The sequence shown here is derived from an EMBL/GenBank/DDBJ whole genome shotgun (WGS) entry which is preliminary data.</text>
</comment>
<reference evidence="3" key="1">
    <citation type="submission" date="2017-03" db="EMBL/GenBank/DDBJ databases">
        <title>Phytopthora megakarya and P. palmivora, two closely related causual agents of cacao black pod achieved similar genome size and gene model numbers by different mechanisms.</title>
        <authorList>
            <person name="Ali S."/>
            <person name="Shao J."/>
            <person name="Larry D.J."/>
            <person name="Kronmiller B."/>
            <person name="Shen D."/>
            <person name="Strem M.D."/>
            <person name="Melnick R.L."/>
            <person name="Guiltinan M.J."/>
            <person name="Tyler B.M."/>
            <person name="Meinhardt L.W."/>
            <person name="Bailey B.A."/>
        </authorList>
    </citation>
    <scope>NUCLEOTIDE SEQUENCE [LARGE SCALE GENOMIC DNA]</scope>
    <source>
        <strain evidence="3">zdho120</strain>
    </source>
</reference>
<proteinExistence type="predicted"/>
<protein>
    <submittedName>
        <fullName evidence="2">Eukaryotic/viral aspartic protease</fullName>
    </submittedName>
</protein>
<feature type="region of interest" description="Disordered" evidence="1">
    <location>
        <begin position="247"/>
        <end position="266"/>
    </location>
</feature>
<keyword evidence="2" id="KW-0378">Hydrolase</keyword>
<dbReference type="GO" id="GO:0008233">
    <property type="term" value="F:peptidase activity"/>
    <property type="evidence" value="ECO:0007669"/>
    <property type="project" value="UniProtKB-KW"/>
</dbReference>
<keyword evidence="3" id="KW-1185">Reference proteome</keyword>
<feature type="region of interest" description="Disordered" evidence="1">
    <location>
        <begin position="298"/>
        <end position="377"/>
    </location>
</feature>
<feature type="compositionally biased region" description="Polar residues" evidence="1">
    <location>
        <begin position="362"/>
        <end position="377"/>
    </location>
</feature>
<name>A0A225UR87_9STRA</name>
<dbReference type="OrthoDB" id="10554453at2759"/>